<evidence type="ECO:0000259" key="1">
    <source>
        <dbReference type="PROSITE" id="PS51725"/>
    </source>
</evidence>
<dbReference type="AlphaFoldDB" id="A0A0H4QLT0"/>
<dbReference type="PANTHER" id="PTHR33336:SF3">
    <property type="entry name" value="ABM DOMAIN-CONTAINING PROTEIN"/>
    <property type="match status" value="1"/>
</dbReference>
<dbReference type="OrthoDB" id="287932at2"/>
<accession>A0A0H4QLT0</accession>
<dbReference type="Gene3D" id="3.30.70.100">
    <property type="match status" value="1"/>
</dbReference>
<dbReference type="Pfam" id="PF03992">
    <property type="entry name" value="ABM"/>
    <property type="match status" value="1"/>
</dbReference>
<dbReference type="PATRIC" id="fig|1007676.4.peg.1829"/>
<evidence type="ECO:0000313" key="3">
    <source>
        <dbReference type="Proteomes" id="UP000036106"/>
    </source>
</evidence>
<protein>
    <submittedName>
        <fullName evidence="2">Antibiotic biosynthesis monooxygenase</fullName>
    </submittedName>
</protein>
<reference evidence="3" key="1">
    <citation type="submission" date="2015-07" db="EMBL/GenBank/DDBJ databases">
        <title>Lactobacillus ginsenosidimutans/EMML 3141/ whole genome sequencing.</title>
        <authorList>
            <person name="Kim M.K."/>
            <person name="Im W.-T."/>
            <person name="Srinivasan S."/>
            <person name="Lee J.-J."/>
        </authorList>
    </citation>
    <scope>NUCLEOTIDE SEQUENCE [LARGE SCALE GENOMIC DNA]</scope>
    <source>
        <strain evidence="3">EMML 3041</strain>
    </source>
</reference>
<evidence type="ECO:0000313" key="2">
    <source>
        <dbReference type="EMBL" id="AKP67658.1"/>
    </source>
</evidence>
<dbReference type="PANTHER" id="PTHR33336">
    <property type="entry name" value="QUINOL MONOOXYGENASE YGIN-RELATED"/>
    <property type="match status" value="1"/>
</dbReference>
<gene>
    <name evidence="2" type="ORF">ABM34_09035</name>
</gene>
<dbReference type="KEGG" id="lgn:ABM34_09035"/>
<dbReference type="STRING" id="1007676.ABM34_09035"/>
<keyword evidence="3" id="KW-1185">Reference proteome</keyword>
<dbReference type="RefSeq" id="WP_048705154.1">
    <property type="nucleotide sequence ID" value="NZ_CP012034.1"/>
</dbReference>
<dbReference type="Proteomes" id="UP000036106">
    <property type="component" value="Chromosome"/>
</dbReference>
<keyword evidence="2" id="KW-0560">Oxidoreductase</keyword>
<proteinExistence type="predicted"/>
<name>A0A0H4QLT0_9LACO</name>
<feature type="domain" description="ABM" evidence="1">
    <location>
        <begin position="2"/>
        <end position="91"/>
    </location>
</feature>
<dbReference type="EMBL" id="CP012034">
    <property type="protein sequence ID" value="AKP67658.1"/>
    <property type="molecule type" value="Genomic_DNA"/>
</dbReference>
<dbReference type="PROSITE" id="PS51725">
    <property type="entry name" value="ABM"/>
    <property type="match status" value="1"/>
</dbReference>
<keyword evidence="2" id="KW-0503">Monooxygenase</keyword>
<dbReference type="InterPro" id="IPR007138">
    <property type="entry name" value="ABM_dom"/>
</dbReference>
<dbReference type="InterPro" id="IPR011008">
    <property type="entry name" value="Dimeric_a/b-barrel"/>
</dbReference>
<dbReference type="GO" id="GO:0004497">
    <property type="term" value="F:monooxygenase activity"/>
    <property type="evidence" value="ECO:0007669"/>
    <property type="project" value="UniProtKB-KW"/>
</dbReference>
<organism evidence="2 3">
    <name type="scientific">Companilactobacillus ginsenosidimutans</name>
    <dbReference type="NCBI Taxonomy" id="1007676"/>
    <lineage>
        <taxon>Bacteria</taxon>
        <taxon>Bacillati</taxon>
        <taxon>Bacillota</taxon>
        <taxon>Bacilli</taxon>
        <taxon>Lactobacillales</taxon>
        <taxon>Lactobacillaceae</taxon>
        <taxon>Companilactobacillus</taxon>
    </lineage>
</organism>
<sequence length="93" mass="10453">MKVINVSLSVKPGKESEYEAFIDKLVQGSLAEAGNLDYGHFKKLGTDDEYEIIEHWKDAAAVESHNGTAHFQEFLAHVGDYVTKDPEIIRMDN</sequence>
<dbReference type="InterPro" id="IPR050744">
    <property type="entry name" value="AI-2_Isomerase_LsrG"/>
</dbReference>
<dbReference type="SUPFAM" id="SSF54909">
    <property type="entry name" value="Dimeric alpha+beta barrel"/>
    <property type="match status" value="1"/>
</dbReference>